<dbReference type="Proteomes" id="UP000217141">
    <property type="component" value="Chromosome I"/>
</dbReference>
<feature type="signal peptide" evidence="2">
    <location>
        <begin position="1"/>
        <end position="23"/>
    </location>
</feature>
<evidence type="ECO:0000256" key="1">
    <source>
        <dbReference type="ARBA" id="ARBA00009330"/>
    </source>
</evidence>
<reference evidence="3 4" key="1">
    <citation type="submission" date="2017-08" db="EMBL/GenBank/DDBJ databases">
        <title>Whole Genome Sequence of Sphingobium hydrophobicum C1: Insights into Adaption to the Electronic-waste Contaminated Sediment.</title>
        <authorList>
            <person name="Song D."/>
            <person name="Chen X."/>
            <person name="Xu M."/>
        </authorList>
    </citation>
    <scope>NUCLEOTIDE SEQUENCE [LARGE SCALE GENOMIC DNA]</scope>
    <source>
        <strain evidence="3 4">C1</strain>
    </source>
</reference>
<proteinExistence type="inferred from homology"/>
<protein>
    <submittedName>
        <fullName evidence="3">OmpW family protein</fullName>
    </submittedName>
</protein>
<dbReference type="InterPro" id="IPR011250">
    <property type="entry name" value="OMP/PagP_B-barrel"/>
</dbReference>
<dbReference type="SUPFAM" id="SSF56925">
    <property type="entry name" value="OMPA-like"/>
    <property type="match status" value="1"/>
</dbReference>
<organism evidence="3 4">
    <name type="scientific">Sphingobium xenophagum</name>
    <dbReference type="NCBI Taxonomy" id="121428"/>
    <lineage>
        <taxon>Bacteria</taxon>
        <taxon>Pseudomonadati</taxon>
        <taxon>Pseudomonadota</taxon>
        <taxon>Alphaproteobacteria</taxon>
        <taxon>Sphingomonadales</taxon>
        <taxon>Sphingomonadaceae</taxon>
        <taxon>Sphingobium</taxon>
    </lineage>
</organism>
<dbReference type="RefSeq" id="WP_086485483.1">
    <property type="nucleotide sequence ID" value="NZ_CP022745.1"/>
</dbReference>
<dbReference type="AlphaFoldDB" id="A0A249MVH6"/>
<gene>
    <name evidence="3" type="ORF">CJD35_12435</name>
</gene>
<dbReference type="GO" id="GO:0019867">
    <property type="term" value="C:outer membrane"/>
    <property type="evidence" value="ECO:0007669"/>
    <property type="project" value="InterPro"/>
</dbReference>
<dbReference type="Gene3D" id="2.40.160.20">
    <property type="match status" value="1"/>
</dbReference>
<dbReference type="GO" id="GO:0055085">
    <property type="term" value="P:transmembrane transport"/>
    <property type="evidence" value="ECO:0007669"/>
    <property type="project" value="TreeGrafter"/>
</dbReference>
<dbReference type="PANTHER" id="PTHR36920">
    <property type="match status" value="1"/>
</dbReference>
<dbReference type="EMBL" id="CP022745">
    <property type="protein sequence ID" value="ASY45157.1"/>
    <property type="molecule type" value="Genomic_DNA"/>
</dbReference>
<sequence length="220" mass="23321">MRIKTFLLAGAMAGALVAGPAQAKQGDILLRVRAIMVAPNEKSGSVLPAFPGEKVSVDNSVMPEIDVTYMATDHIGFELIAATTKHSATGRTGTTGSIGKLASTWVLPPTLTMQYHPVVDGPIRPYVGAGINYTLFYAEDASTALETAVGKTKVHMKDSVGWAGQVGVDVDLNEKIFLNFDVKYIDINTKARLATTAAGVQRVKLALDPLVFGVGVGMRF</sequence>
<evidence type="ECO:0000313" key="4">
    <source>
        <dbReference type="Proteomes" id="UP000217141"/>
    </source>
</evidence>
<comment type="similarity">
    <text evidence="1">Belongs to the OmpW/AlkL family.</text>
</comment>
<evidence type="ECO:0000313" key="3">
    <source>
        <dbReference type="EMBL" id="ASY45157.1"/>
    </source>
</evidence>
<dbReference type="KEGG" id="shyd:CJD35_12435"/>
<dbReference type="Pfam" id="PF03922">
    <property type="entry name" value="OmpW"/>
    <property type="match status" value="1"/>
</dbReference>
<name>A0A249MVH6_SPHXE</name>
<accession>A0A249MVH6</accession>
<dbReference type="PANTHER" id="PTHR36920:SF1">
    <property type="entry name" value="OUTER MEMBRANE PROTEIN W"/>
    <property type="match status" value="1"/>
</dbReference>
<keyword evidence="2" id="KW-0732">Signal</keyword>
<feature type="chain" id="PRO_5012580465" evidence="2">
    <location>
        <begin position="24"/>
        <end position="220"/>
    </location>
</feature>
<dbReference type="SMR" id="A0A249MVH6"/>
<dbReference type="InterPro" id="IPR005618">
    <property type="entry name" value="OMPW"/>
</dbReference>
<evidence type="ECO:0000256" key="2">
    <source>
        <dbReference type="SAM" id="SignalP"/>
    </source>
</evidence>